<evidence type="ECO:0000256" key="8">
    <source>
        <dbReference type="ARBA" id="ARBA00023136"/>
    </source>
</evidence>
<dbReference type="Proteomes" id="UP000265120">
    <property type="component" value="Chromosome 16"/>
</dbReference>
<dbReference type="InterPro" id="IPR000725">
    <property type="entry name" value="Olfact_rcpt"/>
</dbReference>
<evidence type="ECO:0000256" key="11">
    <source>
        <dbReference type="ARBA" id="ARBA00023180"/>
    </source>
</evidence>
<dbReference type="GO" id="GO:0004930">
    <property type="term" value="F:G protein-coupled receptor activity"/>
    <property type="evidence" value="ECO:0007669"/>
    <property type="project" value="UniProtKB-KW"/>
</dbReference>
<reference evidence="16" key="2">
    <citation type="submission" date="2025-08" db="UniProtKB">
        <authorList>
            <consortium name="Ensembl"/>
        </authorList>
    </citation>
    <scope>IDENTIFICATION</scope>
</reference>
<keyword evidence="10 13" id="KW-0675">Receptor</keyword>
<dbReference type="GO" id="GO:0004984">
    <property type="term" value="F:olfactory receptor activity"/>
    <property type="evidence" value="ECO:0007669"/>
    <property type="project" value="InterPro"/>
</dbReference>
<dbReference type="PANTHER" id="PTHR26451:SF847">
    <property type="entry name" value="ODORANT RECEPTOR-RELATED"/>
    <property type="match status" value="1"/>
</dbReference>
<feature type="transmembrane region" description="Helical" evidence="14">
    <location>
        <begin position="56"/>
        <end position="76"/>
    </location>
</feature>
<dbReference type="InterPro" id="IPR000276">
    <property type="entry name" value="GPCR_Rhodpsn"/>
</dbReference>
<keyword evidence="17" id="KW-1185">Reference proteome</keyword>
<dbReference type="PROSITE" id="PS00237">
    <property type="entry name" value="G_PROTEIN_RECEP_F1_1"/>
    <property type="match status" value="1"/>
</dbReference>
<keyword evidence="2 14" id="KW-1003">Cell membrane</keyword>
<dbReference type="SUPFAM" id="SSF81321">
    <property type="entry name" value="Family A G protein-coupled receptor-like"/>
    <property type="match status" value="1"/>
</dbReference>
<evidence type="ECO:0000313" key="17">
    <source>
        <dbReference type="Proteomes" id="UP000265120"/>
    </source>
</evidence>
<dbReference type="PANTHER" id="PTHR26451">
    <property type="entry name" value="G_PROTEIN_RECEP_F1_2 DOMAIN-CONTAINING PROTEIN"/>
    <property type="match status" value="1"/>
</dbReference>
<feature type="transmembrane region" description="Helical" evidence="14">
    <location>
        <begin position="138"/>
        <end position="160"/>
    </location>
</feature>
<evidence type="ECO:0000256" key="7">
    <source>
        <dbReference type="ARBA" id="ARBA00023040"/>
    </source>
</evidence>
<dbReference type="PRINTS" id="PR00245">
    <property type="entry name" value="OLFACTORYR"/>
</dbReference>
<feature type="transmembrane region" description="Helical" evidence="14">
    <location>
        <begin position="23"/>
        <end position="49"/>
    </location>
</feature>
<feature type="transmembrane region" description="Helical" evidence="14">
    <location>
        <begin position="100"/>
        <end position="118"/>
    </location>
</feature>
<dbReference type="PRINTS" id="PR00237">
    <property type="entry name" value="GPCRRHODOPSN"/>
</dbReference>
<dbReference type="Ensembl" id="ENSCSET00000032790.1">
    <property type="protein sequence ID" value="ENSCSEP00000032370.1"/>
    <property type="gene ID" value="ENSCSEG00000020764.1"/>
</dbReference>
<dbReference type="FunFam" id="1.20.1070.10:FF:000024">
    <property type="entry name" value="Olfactory receptor"/>
    <property type="match status" value="1"/>
</dbReference>
<keyword evidence="3 14" id="KW-0716">Sensory transduction</keyword>
<dbReference type="Pfam" id="PF13853">
    <property type="entry name" value="7tm_4"/>
    <property type="match status" value="1"/>
</dbReference>
<accession>A0A3P8X539</accession>
<evidence type="ECO:0000256" key="12">
    <source>
        <dbReference type="ARBA" id="ARBA00023224"/>
    </source>
</evidence>
<dbReference type="InParanoid" id="A0A3P8X539"/>
<dbReference type="GO" id="GO:0005886">
    <property type="term" value="C:plasma membrane"/>
    <property type="evidence" value="ECO:0007669"/>
    <property type="project" value="UniProtKB-SubCell"/>
</dbReference>
<keyword evidence="9" id="KW-1015">Disulfide bond</keyword>
<keyword evidence="4 13" id="KW-0812">Transmembrane</keyword>
<evidence type="ECO:0000256" key="6">
    <source>
        <dbReference type="ARBA" id="ARBA00022989"/>
    </source>
</evidence>
<evidence type="ECO:0000256" key="9">
    <source>
        <dbReference type="ARBA" id="ARBA00023157"/>
    </source>
</evidence>
<comment type="similarity">
    <text evidence="13">Belongs to the G-protein coupled receptor 1 family.</text>
</comment>
<evidence type="ECO:0000259" key="15">
    <source>
        <dbReference type="PROSITE" id="PS50262"/>
    </source>
</evidence>
<keyword evidence="6 14" id="KW-1133">Transmembrane helix</keyword>
<protein>
    <recommendedName>
        <fullName evidence="14">Olfactory receptor</fullName>
    </recommendedName>
</protein>
<evidence type="ECO:0000313" key="16">
    <source>
        <dbReference type="Ensembl" id="ENSCSEP00000032370.1"/>
    </source>
</evidence>
<evidence type="ECO:0000256" key="14">
    <source>
        <dbReference type="RuleBase" id="RU363047"/>
    </source>
</evidence>
<dbReference type="PROSITE" id="PS50262">
    <property type="entry name" value="G_PROTEIN_RECEP_F1_2"/>
    <property type="match status" value="1"/>
</dbReference>
<dbReference type="Gene3D" id="1.20.1070.10">
    <property type="entry name" value="Rhodopsin 7-helix transmembrane proteins"/>
    <property type="match status" value="1"/>
</dbReference>
<evidence type="ECO:0000256" key="4">
    <source>
        <dbReference type="ARBA" id="ARBA00022692"/>
    </source>
</evidence>
<comment type="subcellular location">
    <subcellularLocation>
        <location evidence="1 14">Cell membrane</location>
        <topology evidence="1 14">Multi-pass membrane protein</topology>
    </subcellularLocation>
</comment>
<keyword evidence="7 13" id="KW-0297">G-protein coupled receptor</keyword>
<dbReference type="AlphaFoldDB" id="A0A3P8X539"/>
<proteinExistence type="inferred from homology"/>
<dbReference type="InterPro" id="IPR052921">
    <property type="entry name" value="GPCR1_Superfamily_Member"/>
</dbReference>
<evidence type="ECO:0000256" key="13">
    <source>
        <dbReference type="RuleBase" id="RU000688"/>
    </source>
</evidence>
<dbReference type="GeneTree" id="ENSGT01030000234640"/>
<evidence type="ECO:0000256" key="5">
    <source>
        <dbReference type="ARBA" id="ARBA00022725"/>
    </source>
</evidence>
<evidence type="ECO:0000256" key="3">
    <source>
        <dbReference type="ARBA" id="ARBA00022606"/>
    </source>
</evidence>
<keyword evidence="11" id="KW-0325">Glycoprotein</keyword>
<evidence type="ECO:0000256" key="2">
    <source>
        <dbReference type="ARBA" id="ARBA00022475"/>
    </source>
</evidence>
<feature type="domain" description="G-protein coupled receptors family 1 profile" evidence="15">
    <location>
        <begin position="39"/>
        <end position="287"/>
    </location>
</feature>
<reference evidence="16" key="3">
    <citation type="submission" date="2025-09" db="UniProtKB">
        <authorList>
            <consortium name="Ensembl"/>
        </authorList>
    </citation>
    <scope>IDENTIFICATION</scope>
</reference>
<feature type="transmembrane region" description="Helical" evidence="14">
    <location>
        <begin position="190"/>
        <end position="215"/>
    </location>
</feature>
<dbReference type="InterPro" id="IPR017452">
    <property type="entry name" value="GPCR_Rhodpsn_7TM"/>
</dbReference>
<evidence type="ECO:0000256" key="10">
    <source>
        <dbReference type="ARBA" id="ARBA00023170"/>
    </source>
</evidence>
<keyword evidence="8 14" id="KW-0472">Membrane</keyword>
<evidence type="ECO:0000256" key="1">
    <source>
        <dbReference type="ARBA" id="ARBA00004651"/>
    </source>
</evidence>
<name>A0A3P8X539_CYNSE</name>
<keyword evidence="12 13" id="KW-0807">Transducer</keyword>
<keyword evidence="5 14" id="KW-0552">Olfaction</keyword>
<feature type="transmembrane region" description="Helical" evidence="14">
    <location>
        <begin position="269"/>
        <end position="289"/>
    </location>
</feature>
<dbReference type="GO" id="GO:0005549">
    <property type="term" value="F:odorant binding"/>
    <property type="evidence" value="ECO:0007669"/>
    <property type="project" value="TreeGrafter"/>
</dbReference>
<feature type="transmembrane region" description="Helical" evidence="14">
    <location>
        <begin position="236"/>
        <end position="257"/>
    </location>
</feature>
<reference evidence="16 17" key="1">
    <citation type="journal article" date="2014" name="Nat. Genet.">
        <title>Whole-genome sequence of a flatfish provides insights into ZW sex chromosome evolution and adaptation to a benthic lifestyle.</title>
        <authorList>
            <person name="Chen S."/>
            <person name="Zhang G."/>
            <person name="Shao C."/>
            <person name="Huang Q."/>
            <person name="Liu G."/>
            <person name="Zhang P."/>
            <person name="Song W."/>
            <person name="An N."/>
            <person name="Chalopin D."/>
            <person name="Volff J.N."/>
            <person name="Hong Y."/>
            <person name="Li Q."/>
            <person name="Sha Z."/>
            <person name="Zhou H."/>
            <person name="Xie M."/>
            <person name="Yu Q."/>
            <person name="Liu Y."/>
            <person name="Xiang H."/>
            <person name="Wang N."/>
            <person name="Wu K."/>
            <person name="Yang C."/>
            <person name="Zhou Q."/>
            <person name="Liao X."/>
            <person name="Yang L."/>
            <person name="Hu Q."/>
            <person name="Zhang J."/>
            <person name="Meng L."/>
            <person name="Jin L."/>
            <person name="Tian Y."/>
            <person name="Lian J."/>
            <person name="Yang J."/>
            <person name="Miao G."/>
            <person name="Liu S."/>
            <person name="Liang Z."/>
            <person name="Yan F."/>
            <person name="Li Y."/>
            <person name="Sun B."/>
            <person name="Zhang H."/>
            <person name="Zhang J."/>
            <person name="Zhu Y."/>
            <person name="Du M."/>
            <person name="Zhao Y."/>
            <person name="Schartl M."/>
            <person name="Tang Q."/>
            <person name="Wang J."/>
        </authorList>
    </citation>
    <scope>NUCLEOTIDE SEQUENCE</scope>
</reference>
<sequence>MAADSNVTYIHLDGFVEMQKYRYVYFVIMFTAYLLIIFSNITIVVVVLLHQNLHQPMYIFIAALLLNSVLLSTNIYPKLLVDFLSKKQIISYPGCLLQCYLYYSLSSSEFLLLAVMAYDRYVSICKPLQYPVIMRRTVVFLLLVFAWVLPLCQIVVPLLINYHRKLCTFRLKGFFCNNTMNYLYCVSSRILFIYGTVALVDLVVVPMLFIIFTYANILIISCRSSKSVRSKATNTCLPHLLVLINYSCLIIYDITIVKLDGEFDRTARFLISLQTLVYNPLFNPIIYGLKMKEINQALKRLVHLLGKIESRLGRLATR</sequence>
<organism evidence="16 17">
    <name type="scientific">Cynoglossus semilaevis</name>
    <name type="common">Tongue sole</name>
    <dbReference type="NCBI Taxonomy" id="244447"/>
    <lineage>
        <taxon>Eukaryota</taxon>
        <taxon>Metazoa</taxon>
        <taxon>Chordata</taxon>
        <taxon>Craniata</taxon>
        <taxon>Vertebrata</taxon>
        <taxon>Euteleostomi</taxon>
        <taxon>Actinopterygii</taxon>
        <taxon>Neopterygii</taxon>
        <taxon>Teleostei</taxon>
        <taxon>Neoteleostei</taxon>
        <taxon>Acanthomorphata</taxon>
        <taxon>Carangaria</taxon>
        <taxon>Pleuronectiformes</taxon>
        <taxon>Pleuronectoidei</taxon>
        <taxon>Cynoglossidae</taxon>
        <taxon>Cynoglossinae</taxon>
        <taxon>Cynoglossus</taxon>
    </lineage>
</organism>
<dbReference type="OMA" id="IIIVACQ"/>